<dbReference type="InterPro" id="IPR051331">
    <property type="entry name" value="Chorismate_mutase-related"/>
</dbReference>
<keyword evidence="1" id="KW-0413">Isomerase</keyword>
<dbReference type="RefSeq" id="WP_188495354.1">
    <property type="nucleotide sequence ID" value="NZ_BMFV01000001.1"/>
</dbReference>
<dbReference type="InterPro" id="IPR036979">
    <property type="entry name" value="CM_dom_sf"/>
</dbReference>
<dbReference type="PANTHER" id="PTHR38041">
    <property type="entry name" value="CHORISMATE MUTASE"/>
    <property type="match status" value="1"/>
</dbReference>
<organism evidence="3 4">
    <name type="scientific">Pullulanibacillus pueri</name>
    <dbReference type="NCBI Taxonomy" id="1437324"/>
    <lineage>
        <taxon>Bacteria</taxon>
        <taxon>Bacillati</taxon>
        <taxon>Bacillota</taxon>
        <taxon>Bacilli</taxon>
        <taxon>Bacillales</taxon>
        <taxon>Sporolactobacillaceae</taxon>
        <taxon>Pullulanibacillus</taxon>
    </lineage>
</organism>
<evidence type="ECO:0000313" key="4">
    <source>
        <dbReference type="Proteomes" id="UP000656813"/>
    </source>
</evidence>
<feature type="domain" description="Chorismate mutase" evidence="2">
    <location>
        <begin position="1"/>
        <end position="91"/>
    </location>
</feature>
<dbReference type="GO" id="GO:0004106">
    <property type="term" value="F:chorismate mutase activity"/>
    <property type="evidence" value="ECO:0007669"/>
    <property type="project" value="InterPro"/>
</dbReference>
<dbReference type="PANTHER" id="PTHR38041:SF1">
    <property type="entry name" value="CHORISMATE MUTASE"/>
    <property type="match status" value="1"/>
</dbReference>
<proteinExistence type="predicted"/>
<dbReference type="Proteomes" id="UP000656813">
    <property type="component" value="Unassembled WGS sequence"/>
</dbReference>
<keyword evidence="4" id="KW-1185">Reference proteome</keyword>
<dbReference type="InterPro" id="IPR036263">
    <property type="entry name" value="Chorismate_II_sf"/>
</dbReference>
<dbReference type="SUPFAM" id="SSF48600">
    <property type="entry name" value="Chorismate mutase II"/>
    <property type="match status" value="1"/>
</dbReference>
<dbReference type="Gene3D" id="1.20.59.10">
    <property type="entry name" value="Chorismate mutase"/>
    <property type="match status" value="1"/>
</dbReference>
<reference evidence="3" key="2">
    <citation type="submission" date="2020-09" db="EMBL/GenBank/DDBJ databases">
        <authorList>
            <person name="Sun Q."/>
            <person name="Zhou Y."/>
        </authorList>
    </citation>
    <scope>NUCLEOTIDE SEQUENCE</scope>
    <source>
        <strain evidence="3">CGMCC 1.12777</strain>
    </source>
</reference>
<dbReference type="GO" id="GO:0009697">
    <property type="term" value="P:salicylic acid biosynthetic process"/>
    <property type="evidence" value="ECO:0007669"/>
    <property type="project" value="TreeGrafter"/>
</dbReference>
<dbReference type="AlphaFoldDB" id="A0A8J3EJY7"/>
<reference evidence="3" key="1">
    <citation type="journal article" date="2014" name="Int. J. Syst. Evol. Microbiol.">
        <title>Complete genome sequence of Corynebacterium casei LMG S-19264T (=DSM 44701T), isolated from a smear-ripened cheese.</title>
        <authorList>
            <consortium name="US DOE Joint Genome Institute (JGI-PGF)"/>
            <person name="Walter F."/>
            <person name="Albersmeier A."/>
            <person name="Kalinowski J."/>
            <person name="Ruckert C."/>
        </authorList>
    </citation>
    <scope>NUCLEOTIDE SEQUENCE</scope>
    <source>
        <strain evidence="3">CGMCC 1.12777</strain>
    </source>
</reference>
<comment type="caution">
    <text evidence="3">The sequence shown here is derived from an EMBL/GenBank/DDBJ whole genome shotgun (WGS) entry which is preliminary data.</text>
</comment>
<dbReference type="GO" id="GO:0046417">
    <property type="term" value="P:chorismate metabolic process"/>
    <property type="evidence" value="ECO:0007669"/>
    <property type="project" value="InterPro"/>
</dbReference>
<dbReference type="Pfam" id="PF01817">
    <property type="entry name" value="CM_2"/>
    <property type="match status" value="1"/>
</dbReference>
<evidence type="ECO:0000259" key="2">
    <source>
        <dbReference type="PROSITE" id="PS51168"/>
    </source>
</evidence>
<dbReference type="SMART" id="SM00830">
    <property type="entry name" value="CM_2"/>
    <property type="match status" value="1"/>
</dbReference>
<accession>A0A8J3EJY7</accession>
<evidence type="ECO:0000256" key="1">
    <source>
        <dbReference type="ARBA" id="ARBA00023235"/>
    </source>
</evidence>
<dbReference type="EMBL" id="BMFV01000001">
    <property type="protein sequence ID" value="GGH74674.1"/>
    <property type="molecule type" value="Genomic_DNA"/>
</dbReference>
<evidence type="ECO:0000313" key="3">
    <source>
        <dbReference type="EMBL" id="GGH74674.1"/>
    </source>
</evidence>
<name>A0A8J3EJY7_9BACL</name>
<protein>
    <submittedName>
        <fullName evidence="3">Chorismate mutase</fullName>
    </submittedName>
</protein>
<dbReference type="InterPro" id="IPR002701">
    <property type="entry name" value="CM_II_prokaryot"/>
</dbReference>
<dbReference type="PROSITE" id="PS51168">
    <property type="entry name" value="CHORISMATE_MUT_2"/>
    <property type="match status" value="1"/>
</dbReference>
<gene>
    <name evidence="3" type="ORF">GCM10007096_03160</name>
</gene>
<sequence>MKVSDMGVLRERIDQLDHEIIALIAERFKVTEDIGLYKAKNDLNPQDRSREAEKFAKLSELANSYGLKPDYAVQIYRCMMDLVISRHIEIKDKI</sequence>